<dbReference type="eggNOG" id="KOG1959">
    <property type="taxonomic scope" value="Eukaryota"/>
</dbReference>
<dbReference type="InterPro" id="IPR050843">
    <property type="entry name" value="Glycosyl_Hydrlase_38"/>
</dbReference>
<dbReference type="OrthoDB" id="68611at2759"/>
<accession>A0A0L0DIF5</accession>
<dbReference type="GO" id="GO:0004559">
    <property type="term" value="F:alpha-mannosidase activity"/>
    <property type="evidence" value="ECO:0007669"/>
    <property type="project" value="InterPro"/>
</dbReference>
<feature type="transmembrane region" description="Helical" evidence="11">
    <location>
        <begin position="1171"/>
        <end position="1193"/>
    </location>
</feature>
<keyword evidence="5" id="KW-0479">Metal-binding</keyword>
<feature type="transmembrane region" description="Helical" evidence="11">
    <location>
        <begin position="1460"/>
        <end position="1476"/>
    </location>
</feature>
<feature type="transmembrane region" description="Helical" evidence="11">
    <location>
        <begin position="621"/>
        <end position="647"/>
    </location>
</feature>
<evidence type="ECO:0000313" key="14">
    <source>
        <dbReference type="Proteomes" id="UP000054408"/>
    </source>
</evidence>
<protein>
    <recommendedName>
        <fullName evidence="12">Glycoside hydrolase family 38 central domain-containing protein</fullName>
    </recommendedName>
</protein>
<feature type="domain" description="Glycoside hydrolase family 38 central" evidence="12">
    <location>
        <begin position="265"/>
        <end position="336"/>
    </location>
</feature>
<dbReference type="Gene3D" id="2.70.98.30">
    <property type="entry name" value="Golgi alpha-mannosidase II, domain 4"/>
    <property type="match status" value="1"/>
</dbReference>
<reference evidence="13 14" key="1">
    <citation type="submission" date="2010-05" db="EMBL/GenBank/DDBJ databases">
        <title>The Genome Sequence of Thecamonas trahens ATCC 50062.</title>
        <authorList>
            <consortium name="The Broad Institute Genome Sequencing Platform"/>
            <person name="Russ C."/>
            <person name="Cuomo C."/>
            <person name="Shea T."/>
            <person name="Young S.K."/>
            <person name="Zeng Q."/>
            <person name="Koehrsen M."/>
            <person name="Haas B."/>
            <person name="Borodovsky M."/>
            <person name="Guigo R."/>
            <person name="Alvarado L."/>
            <person name="Berlin A."/>
            <person name="Bochicchio J."/>
            <person name="Borenstein D."/>
            <person name="Chapman S."/>
            <person name="Chen Z."/>
            <person name="Freedman E."/>
            <person name="Gellesch M."/>
            <person name="Goldberg J."/>
            <person name="Griggs A."/>
            <person name="Gujja S."/>
            <person name="Heilman E."/>
            <person name="Heiman D."/>
            <person name="Hepburn T."/>
            <person name="Howarth C."/>
            <person name="Jen D."/>
            <person name="Larson L."/>
            <person name="Mehta T."/>
            <person name="Park D."/>
            <person name="Pearson M."/>
            <person name="Roberts A."/>
            <person name="Saif S."/>
            <person name="Shenoy N."/>
            <person name="Sisk P."/>
            <person name="Stolte C."/>
            <person name="Sykes S."/>
            <person name="Thomson T."/>
            <person name="Walk T."/>
            <person name="White J."/>
            <person name="Yandava C."/>
            <person name="Burger G."/>
            <person name="Gray M.W."/>
            <person name="Holland P.W.H."/>
            <person name="King N."/>
            <person name="Lang F.B.F."/>
            <person name="Roger A.J."/>
            <person name="Ruiz-Trillo I."/>
            <person name="Lander E."/>
            <person name="Nusbaum C."/>
        </authorList>
    </citation>
    <scope>NUCLEOTIDE SEQUENCE [LARGE SCALE GENOMIC DNA]</scope>
    <source>
        <strain evidence="13 14">ATCC 50062</strain>
    </source>
</reference>
<dbReference type="SMART" id="SM00872">
    <property type="entry name" value="Alpha-mann_mid"/>
    <property type="match status" value="1"/>
</dbReference>
<keyword evidence="10" id="KW-0326">Glycosidase</keyword>
<feature type="transmembrane region" description="Helical" evidence="11">
    <location>
        <begin position="1488"/>
        <end position="1506"/>
    </location>
</feature>
<evidence type="ECO:0000256" key="9">
    <source>
        <dbReference type="ARBA" id="ARBA00023136"/>
    </source>
</evidence>
<evidence type="ECO:0000256" key="10">
    <source>
        <dbReference type="ARBA" id="ARBA00023295"/>
    </source>
</evidence>
<keyword evidence="6" id="KW-0378">Hydrolase</keyword>
<feature type="transmembrane region" description="Helical" evidence="11">
    <location>
        <begin position="483"/>
        <end position="511"/>
    </location>
</feature>
<evidence type="ECO:0000256" key="4">
    <source>
        <dbReference type="ARBA" id="ARBA00022692"/>
    </source>
</evidence>
<dbReference type="SUPFAM" id="SSF88688">
    <property type="entry name" value="Families 57/38 glycoside transferase middle domain"/>
    <property type="match status" value="1"/>
</dbReference>
<keyword evidence="8 11" id="KW-1133">Transmembrane helix</keyword>
<dbReference type="Pfam" id="PF01074">
    <property type="entry name" value="Glyco_hydro_38N"/>
    <property type="match status" value="1"/>
</dbReference>
<feature type="transmembrane region" description="Helical" evidence="11">
    <location>
        <begin position="1557"/>
        <end position="1574"/>
    </location>
</feature>
<keyword evidence="4 11" id="KW-0812">Transmembrane</keyword>
<dbReference type="Proteomes" id="UP000054408">
    <property type="component" value="Unassembled WGS sequence"/>
</dbReference>
<sequence>MSSITFLAHALQVSDSHHLGKLCQAVESEAMAIVGAGWVMADEALVPLAVHAANYRNGATYLDSLQCPSGAALAWRKSGVYGYQIDPFGHAASLPVLAKALNWDGAIINRVPRSEKKAVIDNASLDFVWGDLPVSLLFDHYSSPPGFDFEKANVAFDLEDSDQVVAKAAELAGLARHRAAAHPTPHLLLMYGDDFRYTTPQLYTVMDALLAELARPGSPAALDGFTFGYSTIPAYMRAVADATSRPLARRPRDSDYMTYSDQALEHWSGTYTTRASLKAAIAQAWAALAAADALLAVHAPAALPSNAAAIRRSASILAHHDAITAWDPIANAASRLPPPGSEASVTLYVVVVNPLPIVRTELVDLALPQAWDLPADDDLAVRVRIVGGPVIRHQLSRFRHSVAVELVLQPLAGLAVEITLTRSALPPLPPPPPGVRSVVSHALATSAAGMLVVLDALNLESTIVNYVAPASGAYLFKPQLGKWYWIMSGAAFAIVVLAATLGPALAARCCFRYAWAIRRPKHKLKADDDVLIFDAELGAGQSIRHLQPPRDLSPIPLPVLRGGVAALVSAVLGGLVLVAIVRLDAREDHVVALGLAAASLALFFLHLSLPDGMIRSRQLETLATAAAMVVGATLGVLWLIFCAPTWLAVPMPLDGAKQVAVENGELYLLRAFEVPSGISVVARLAFSGRIALPLRYEIGVPHAPGLETALRIRVPAASQLLTDDGVQLVPRTAATSRLFSGNVFPTVGGALFSRLAVFSHRPAGLAALTPYDLDLFLHRSPGVDDFRGLNDGADDGKPAVTVLDLGVDVSPLDGLASALAAMPDSLVLVSIEARDIAPGRRIRAVSLMVRAPTEGGADGVPAADTRALAASWLGLEPADLVETWLDLAPRPTANPYPIDLATFSGDSSYYESSSDSSNTIIHDNPHHAINMNGNNLLSANSSSDNALKMTHGELPPASAPAGMRHLSMSGQFKVPVFDSPLMVPPELDELSEGRGQVMSETQAGDGSGSQRQAMLARSLIRSPPPRRRPLTRPFVRAMVWSLRMGAAVAAAGLAASWEPIRQIVAAPFLIPVFAVIIVNASLAQTLRSGALGIIGAAVGAAVALITQFIPLALLASDSPARVWAQMVAFAVALFGTSFLLRDNFLIIIALVPVIAHSLSSAAATAPPIFDYLAAVKVVFSITLGIITGVLAALPFPHSDAARLDDILLASTQTVASLFTALVDSFLVQSSGTQFRADLQRQRARALFVLLESQMELAQKHHAWLAWDPALFLHSGRHKRAAAYGRLLKAFHELVLTLRCLETTLTNDVVKLRYLEAFRPYIAAPLNELAAATRTFVTALPLSWSRSSSMLSELSVWAAPPAAELSAEPLVAAMARARQEIFYSSGSFDANLPSTTDMINMQTMILALRNVIERTMALATVFETQPEEDPAPAATDHQSMLAAFADLVLGKAPRGTRAAFALRRTGGILIASLIVVVPELTQEFGRNAVWAPLTVCFLMQTSVGGSLKRSFLRLEGTVAGAVFAYFVVVVLGAYLPAVIVLIAAWVVLSGYIRASPQYSYGGLVSAFTAALIAFGNEDPDVSDEAYALARIKQTVLGIAVTLPVTLVAPGPWIGSRLTGALRATVASLGDLMDGVLELALEPSSGHGPQGISVRREIADPTSPQTKALMKPVWAGIAKQEAILGLSEVEPVLWRTPVPRQHWDRVIEVQRDLVHVLKWMDQLTSKGLGDEAHRSRVKYLAALDEQLGAVAHVFSRAIAKLLRDLDLAASLSRGLEYDEETAMLISFMAKTAPKLRAAYEAVLLNHVASVHRQHTGGSVHVKAELDTPLVTQLSATIFCMARIAEHLRLLWEALLDLEHEKRLQGW</sequence>
<evidence type="ECO:0000256" key="2">
    <source>
        <dbReference type="ARBA" id="ARBA00004141"/>
    </source>
</evidence>
<evidence type="ECO:0000256" key="11">
    <source>
        <dbReference type="SAM" id="Phobius"/>
    </source>
</evidence>
<evidence type="ECO:0000256" key="7">
    <source>
        <dbReference type="ARBA" id="ARBA00022833"/>
    </source>
</evidence>
<dbReference type="GO" id="GO:0016020">
    <property type="term" value="C:membrane"/>
    <property type="evidence" value="ECO:0007669"/>
    <property type="project" value="UniProtKB-SubCell"/>
</dbReference>
<comment type="subcellular location">
    <subcellularLocation>
        <location evidence="2">Membrane</location>
        <topology evidence="2">Multi-pass membrane protein</topology>
    </subcellularLocation>
</comment>
<comment type="cofactor">
    <cofactor evidence="1">
        <name>Zn(2+)</name>
        <dbReference type="ChEBI" id="CHEBI:29105"/>
    </cofactor>
</comment>
<dbReference type="Gene3D" id="1.20.1270.50">
    <property type="entry name" value="Glycoside hydrolase family 38, central domain"/>
    <property type="match status" value="1"/>
</dbReference>
<dbReference type="Pfam" id="PF11744">
    <property type="entry name" value="ALMT"/>
    <property type="match status" value="1"/>
</dbReference>
<dbReference type="SUPFAM" id="SSF88713">
    <property type="entry name" value="Glycoside hydrolase/deacetylase"/>
    <property type="match status" value="1"/>
</dbReference>
<dbReference type="GO" id="GO:0006013">
    <property type="term" value="P:mannose metabolic process"/>
    <property type="evidence" value="ECO:0007669"/>
    <property type="project" value="InterPro"/>
</dbReference>
<name>A0A0L0DIF5_THETB</name>
<feature type="transmembrane region" description="Helical" evidence="11">
    <location>
        <begin position="1063"/>
        <end position="1083"/>
    </location>
</feature>
<proteinExistence type="inferred from homology"/>
<keyword evidence="7" id="KW-0862">Zinc</keyword>
<feature type="transmembrane region" description="Helical" evidence="11">
    <location>
        <begin position="1122"/>
        <end position="1140"/>
    </location>
</feature>
<feature type="transmembrane region" description="Helical" evidence="11">
    <location>
        <begin position="1090"/>
        <end position="1116"/>
    </location>
</feature>
<feature type="transmembrane region" description="Helical" evidence="11">
    <location>
        <begin position="1518"/>
        <end position="1551"/>
    </location>
</feature>
<dbReference type="EMBL" id="GL349464">
    <property type="protein sequence ID" value="KNC51098.1"/>
    <property type="molecule type" value="Genomic_DNA"/>
</dbReference>
<dbReference type="InterPro" id="IPR028995">
    <property type="entry name" value="Glyco_hydro_57/38_cen_sf"/>
</dbReference>
<dbReference type="RefSeq" id="XP_013756571.1">
    <property type="nucleotide sequence ID" value="XM_013901117.1"/>
</dbReference>
<gene>
    <name evidence="13" type="ORF">AMSG_12040</name>
</gene>
<evidence type="ECO:0000256" key="1">
    <source>
        <dbReference type="ARBA" id="ARBA00001947"/>
    </source>
</evidence>
<dbReference type="InterPro" id="IPR020966">
    <property type="entry name" value="ALMT"/>
</dbReference>
<evidence type="ECO:0000256" key="3">
    <source>
        <dbReference type="ARBA" id="ARBA00009792"/>
    </source>
</evidence>
<dbReference type="InterPro" id="IPR011330">
    <property type="entry name" value="Glyco_hydro/deAcase_b/a-brl"/>
</dbReference>
<comment type="similarity">
    <text evidence="3">Belongs to the glycosyl hydrolase 38 family.</text>
</comment>
<dbReference type="GO" id="GO:0046872">
    <property type="term" value="F:metal ion binding"/>
    <property type="evidence" value="ECO:0007669"/>
    <property type="project" value="UniProtKB-KW"/>
</dbReference>
<evidence type="ECO:0000313" key="13">
    <source>
        <dbReference type="EMBL" id="KNC51098.1"/>
    </source>
</evidence>
<dbReference type="InterPro" id="IPR015341">
    <property type="entry name" value="Glyco_hydro_38_cen"/>
</dbReference>
<dbReference type="GO" id="GO:0030246">
    <property type="term" value="F:carbohydrate binding"/>
    <property type="evidence" value="ECO:0007669"/>
    <property type="project" value="InterPro"/>
</dbReference>
<dbReference type="SUPFAM" id="SSF74650">
    <property type="entry name" value="Galactose mutarotase-like"/>
    <property type="match status" value="1"/>
</dbReference>
<keyword evidence="14" id="KW-1185">Reference proteome</keyword>
<feature type="transmembrane region" description="Helical" evidence="11">
    <location>
        <begin position="559"/>
        <end position="583"/>
    </location>
</feature>
<dbReference type="InterPro" id="IPR037094">
    <property type="entry name" value="Glyco_hydro_38_cen_sf"/>
</dbReference>
<evidence type="ECO:0000259" key="12">
    <source>
        <dbReference type="SMART" id="SM00872"/>
    </source>
</evidence>
<dbReference type="Gene3D" id="3.20.110.10">
    <property type="entry name" value="Glycoside hydrolase 38, N terminal domain"/>
    <property type="match status" value="1"/>
</dbReference>
<dbReference type="PANTHER" id="PTHR11607:SF3">
    <property type="entry name" value="LYSOSOMAL ALPHA-MANNOSIDASE"/>
    <property type="match status" value="1"/>
</dbReference>
<dbReference type="GeneID" id="25569955"/>
<dbReference type="InterPro" id="IPR000602">
    <property type="entry name" value="Glyco_hydro_38_N"/>
</dbReference>
<feature type="transmembrane region" description="Helical" evidence="11">
    <location>
        <begin position="1145"/>
        <end position="1165"/>
    </location>
</feature>
<feature type="transmembrane region" description="Helical" evidence="11">
    <location>
        <begin position="1594"/>
        <end position="1613"/>
    </location>
</feature>
<dbReference type="InterPro" id="IPR027291">
    <property type="entry name" value="Glyco_hydro_38_N_sf"/>
</dbReference>
<evidence type="ECO:0000256" key="6">
    <source>
        <dbReference type="ARBA" id="ARBA00022801"/>
    </source>
</evidence>
<evidence type="ECO:0000256" key="5">
    <source>
        <dbReference type="ARBA" id="ARBA00022723"/>
    </source>
</evidence>
<evidence type="ECO:0000256" key="8">
    <source>
        <dbReference type="ARBA" id="ARBA00022989"/>
    </source>
</evidence>
<organism evidence="13 14">
    <name type="scientific">Thecamonas trahens ATCC 50062</name>
    <dbReference type="NCBI Taxonomy" id="461836"/>
    <lineage>
        <taxon>Eukaryota</taxon>
        <taxon>Apusozoa</taxon>
        <taxon>Apusomonadida</taxon>
        <taxon>Apusomonadidae</taxon>
        <taxon>Thecamonas</taxon>
    </lineage>
</organism>
<dbReference type="PANTHER" id="PTHR11607">
    <property type="entry name" value="ALPHA-MANNOSIDASE"/>
    <property type="match status" value="1"/>
</dbReference>
<dbReference type="InterPro" id="IPR011013">
    <property type="entry name" value="Gal_mutarotase_sf_dom"/>
</dbReference>
<keyword evidence="9 11" id="KW-0472">Membrane</keyword>
<dbReference type="GO" id="GO:0015743">
    <property type="term" value="P:malate transport"/>
    <property type="evidence" value="ECO:0007669"/>
    <property type="project" value="InterPro"/>
</dbReference>
<feature type="transmembrane region" description="Helical" evidence="11">
    <location>
        <begin position="589"/>
        <end position="609"/>
    </location>
</feature>
<dbReference type="STRING" id="461836.A0A0L0DIF5"/>